<dbReference type="AlphaFoldDB" id="A0A8J2KYU2"/>
<keyword evidence="5" id="KW-0805">Transcription regulation</keyword>
<feature type="compositionally biased region" description="Polar residues" evidence="9">
    <location>
        <begin position="62"/>
        <end position="71"/>
    </location>
</feature>
<keyword evidence="7" id="KW-0539">Nucleus</keyword>
<name>A0A8J2KYU2_9HEXA</name>
<evidence type="ECO:0000256" key="6">
    <source>
        <dbReference type="ARBA" id="ARBA00023163"/>
    </source>
</evidence>
<keyword evidence="12" id="KW-1185">Reference proteome</keyword>
<evidence type="ECO:0000256" key="9">
    <source>
        <dbReference type="SAM" id="MobiDB-lite"/>
    </source>
</evidence>
<evidence type="ECO:0000256" key="4">
    <source>
        <dbReference type="ARBA" id="ARBA00022833"/>
    </source>
</evidence>
<dbReference type="OrthoDB" id="2438421at2759"/>
<dbReference type="EMBL" id="CAJVCH010537744">
    <property type="protein sequence ID" value="CAG7825872.1"/>
    <property type="molecule type" value="Genomic_DNA"/>
</dbReference>
<keyword evidence="6" id="KW-0804">Transcription</keyword>
<evidence type="ECO:0000256" key="8">
    <source>
        <dbReference type="PROSITE-ProRule" id="PRU00027"/>
    </source>
</evidence>
<evidence type="ECO:0000256" key="5">
    <source>
        <dbReference type="ARBA" id="ARBA00023015"/>
    </source>
</evidence>
<comment type="caution">
    <text evidence="11">The sequence shown here is derived from an EMBL/GenBank/DDBJ whole genome shotgun (WGS) entry which is preliminary data.</text>
</comment>
<dbReference type="GO" id="GO:0003677">
    <property type="term" value="F:DNA binding"/>
    <property type="evidence" value="ECO:0007669"/>
    <property type="project" value="InterPro"/>
</dbReference>
<feature type="compositionally biased region" description="Polar residues" evidence="9">
    <location>
        <begin position="85"/>
        <end position="95"/>
    </location>
</feature>
<dbReference type="GO" id="GO:0008270">
    <property type="term" value="F:zinc ion binding"/>
    <property type="evidence" value="ECO:0007669"/>
    <property type="project" value="UniProtKB-KW"/>
</dbReference>
<evidence type="ECO:0000256" key="7">
    <source>
        <dbReference type="ARBA" id="ARBA00023242"/>
    </source>
</evidence>
<proteinExistence type="predicted"/>
<dbReference type="GO" id="GO:0005634">
    <property type="term" value="C:nucleus"/>
    <property type="evidence" value="ECO:0007669"/>
    <property type="project" value="UniProtKB-SubCell"/>
</dbReference>
<dbReference type="Pfam" id="PF02892">
    <property type="entry name" value="zf-BED"/>
    <property type="match status" value="1"/>
</dbReference>
<keyword evidence="3 8" id="KW-0863">Zinc-finger</keyword>
<dbReference type="PANTHER" id="PTHR46481:SF10">
    <property type="entry name" value="ZINC FINGER BED DOMAIN-CONTAINING PROTEIN 39"/>
    <property type="match status" value="1"/>
</dbReference>
<evidence type="ECO:0000256" key="3">
    <source>
        <dbReference type="ARBA" id="ARBA00022771"/>
    </source>
</evidence>
<evidence type="ECO:0000313" key="12">
    <source>
        <dbReference type="Proteomes" id="UP000708208"/>
    </source>
</evidence>
<evidence type="ECO:0000313" key="11">
    <source>
        <dbReference type="EMBL" id="CAG7825872.1"/>
    </source>
</evidence>
<accession>A0A8J2KYU2</accession>
<evidence type="ECO:0000256" key="2">
    <source>
        <dbReference type="ARBA" id="ARBA00022723"/>
    </source>
</evidence>
<keyword evidence="4" id="KW-0862">Zinc</keyword>
<dbReference type="SMART" id="SM00614">
    <property type="entry name" value="ZnF_BED"/>
    <property type="match status" value="1"/>
</dbReference>
<dbReference type="PROSITE" id="PS50808">
    <property type="entry name" value="ZF_BED"/>
    <property type="match status" value="1"/>
</dbReference>
<organism evidence="11 12">
    <name type="scientific">Allacma fusca</name>
    <dbReference type="NCBI Taxonomy" id="39272"/>
    <lineage>
        <taxon>Eukaryota</taxon>
        <taxon>Metazoa</taxon>
        <taxon>Ecdysozoa</taxon>
        <taxon>Arthropoda</taxon>
        <taxon>Hexapoda</taxon>
        <taxon>Collembola</taxon>
        <taxon>Symphypleona</taxon>
        <taxon>Sminthuridae</taxon>
        <taxon>Allacma</taxon>
    </lineage>
</organism>
<gene>
    <name evidence="11" type="ORF">AFUS01_LOCUS35956</name>
</gene>
<dbReference type="PANTHER" id="PTHR46481">
    <property type="entry name" value="ZINC FINGER BED DOMAIN-CONTAINING PROTEIN 4"/>
    <property type="match status" value="1"/>
</dbReference>
<evidence type="ECO:0000259" key="10">
    <source>
        <dbReference type="PROSITE" id="PS50808"/>
    </source>
</evidence>
<protein>
    <recommendedName>
        <fullName evidence="10">BED-type domain-containing protein</fullName>
    </recommendedName>
</protein>
<dbReference type="Proteomes" id="UP000708208">
    <property type="component" value="Unassembled WGS sequence"/>
</dbReference>
<feature type="region of interest" description="Disordered" evidence="9">
    <location>
        <begin position="62"/>
        <end position="95"/>
    </location>
</feature>
<feature type="non-terminal residue" evidence="11">
    <location>
        <position position="1"/>
    </location>
</feature>
<comment type="subcellular location">
    <subcellularLocation>
        <location evidence="1">Nucleus</location>
    </subcellularLocation>
</comment>
<dbReference type="InterPro" id="IPR003656">
    <property type="entry name" value="Znf_BED"/>
</dbReference>
<sequence>MTDIEVGVGEDNGIEISTTEDLDTKRFKSEVWAHFSILKEGSGKTANCKYCTAKYNISKGQGSTTNLNNDLNRQHPKQVKDKEIPQTSGSIQSWLHQQSQKRKDFDPKLFRDFLLRWIVGSTQPFLEVESPQFKKMILYLNPKAILPSAITVQRDLMAAHGREKLKRIEVLK</sequence>
<evidence type="ECO:0000256" key="1">
    <source>
        <dbReference type="ARBA" id="ARBA00004123"/>
    </source>
</evidence>
<dbReference type="InterPro" id="IPR052035">
    <property type="entry name" value="ZnF_BED_domain_contain"/>
</dbReference>
<reference evidence="11" key="1">
    <citation type="submission" date="2021-06" db="EMBL/GenBank/DDBJ databases">
        <authorList>
            <person name="Hodson N. C."/>
            <person name="Mongue J. A."/>
            <person name="Jaron S. K."/>
        </authorList>
    </citation>
    <scope>NUCLEOTIDE SEQUENCE</scope>
</reference>
<keyword evidence="2" id="KW-0479">Metal-binding</keyword>
<feature type="domain" description="BED-type" evidence="10">
    <location>
        <begin position="26"/>
        <end position="82"/>
    </location>
</feature>